<gene>
    <name evidence="9" type="ORF">KL86DPRO_10829</name>
</gene>
<dbReference type="GO" id="GO:0016020">
    <property type="term" value="C:membrane"/>
    <property type="evidence" value="ECO:0007669"/>
    <property type="project" value="InterPro"/>
</dbReference>
<evidence type="ECO:0000256" key="6">
    <source>
        <dbReference type="ARBA" id="ARBA00022683"/>
    </source>
</evidence>
<evidence type="ECO:0000256" key="1">
    <source>
        <dbReference type="ARBA" id="ARBA00004496"/>
    </source>
</evidence>
<evidence type="ECO:0000256" key="3">
    <source>
        <dbReference type="ARBA" id="ARBA00022490"/>
    </source>
</evidence>
<dbReference type="GO" id="GO:0016301">
    <property type="term" value="F:kinase activity"/>
    <property type="evidence" value="ECO:0007669"/>
    <property type="project" value="UniProtKB-KW"/>
</dbReference>
<dbReference type="InterPro" id="IPR036662">
    <property type="entry name" value="PTS_EIIA_man-typ_sf"/>
</dbReference>
<dbReference type="CDD" id="cd00006">
    <property type="entry name" value="PTS_IIA_man"/>
    <property type="match status" value="1"/>
</dbReference>
<evidence type="ECO:0000259" key="8">
    <source>
        <dbReference type="PROSITE" id="PS51096"/>
    </source>
</evidence>
<dbReference type="PANTHER" id="PTHR33799:SF1">
    <property type="entry name" value="PTS SYSTEM MANNOSE-SPECIFIC EIIAB COMPONENT-RELATED"/>
    <property type="match status" value="1"/>
</dbReference>
<comment type="subcellular location">
    <subcellularLocation>
        <location evidence="1">Cytoplasm</location>
    </subcellularLocation>
</comment>
<dbReference type="InterPro" id="IPR033887">
    <property type="entry name" value="PTS_IIA_man"/>
</dbReference>
<proteinExistence type="predicted"/>
<evidence type="ECO:0000256" key="7">
    <source>
        <dbReference type="ARBA" id="ARBA00022777"/>
    </source>
</evidence>
<keyword evidence="3" id="KW-0963">Cytoplasm</keyword>
<evidence type="ECO:0000256" key="2">
    <source>
        <dbReference type="ARBA" id="ARBA00022448"/>
    </source>
</evidence>
<organism evidence="9">
    <name type="scientific">uncultured delta proteobacterium</name>
    <dbReference type="NCBI Taxonomy" id="34034"/>
    <lineage>
        <taxon>Bacteria</taxon>
        <taxon>Deltaproteobacteria</taxon>
        <taxon>environmental samples</taxon>
    </lineage>
</organism>
<name>A0A212J6X1_9DELT</name>
<dbReference type="PANTHER" id="PTHR33799">
    <property type="entry name" value="PTS PERMEASE-RELATED-RELATED"/>
    <property type="match status" value="1"/>
</dbReference>
<accession>A0A212J6X1</accession>
<dbReference type="Pfam" id="PF03610">
    <property type="entry name" value="EIIA-man"/>
    <property type="match status" value="1"/>
</dbReference>
<dbReference type="GO" id="GO:0005737">
    <property type="term" value="C:cytoplasm"/>
    <property type="evidence" value="ECO:0007669"/>
    <property type="project" value="UniProtKB-SubCell"/>
</dbReference>
<keyword evidence="5" id="KW-0808">Transferase</keyword>
<keyword evidence="7" id="KW-0418">Kinase</keyword>
<dbReference type="SUPFAM" id="SSF53062">
    <property type="entry name" value="PTS system fructose IIA component-like"/>
    <property type="match status" value="1"/>
</dbReference>
<keyword evidence="4" id="KW-0762">Sugar transport</keyword>
<evidence type="ECO:0000256" key="5">
    <source>
        <dbReference type="ARBA" id="ARBA00022679"/>
    </source>
</evidence>
<keyword evidence="2" id="KW-0813">Transport</keyword>
<dbReference type="InterPro" id="IPR051471">
    <property type="entry name" value="Bacterial_PTS_sugar_comp"/>
</dbReference>
<evidence type="ECO:0000256" key="4">
    <source>
        <dbReference type="ARBA" id="ARBA00022597"/>
    </source>
</evidence>
<keyword evidence="6" id="KW-0598">Phosphotransferase system</keyword>
<sequence length="152" mass="15576">MSKTIAPKNPAAGVILVTHVDYGAGLLRAAETILGPLADCSSIQVDAGLDVGGTVTRLKEAVSLLDKGNGVIVLTDMFGGTPTNLSLSLLGSGAIEVVTGVNLPMLLKVFEARHLELPALADVAMEAGGKGIVSASRLLRSKTKAEKTEKAE</sequence>
<reference evidence="9" key="1">
    <citation type="submission" date="2016-04" db="EMBL/GenBank/DDBJ databases">
        <authorList>
            <person name="Evans L.H."/>
            <person name="Alamgir A."/>
            <person name="Owens N."/>
            <person name="Weber N.D."/>
            <person name="Virtaneva K."/>
            <person name="Barbian K."/>
            <person name="Babar A."/>
            <person name="Rosenke K."/>
        </authorList>
    </citation>
    <scope>NUCLEOTIDE SEQUENCE</scope>
    <source>
        <strain evidence="9">86</strain>
    </source>
</reference>
<dbReference type="PROSITE" id="PS51096">
    <property type="entry name" value="PTS_EIIA_TYPE_4"/>
    <property type="match status" value="1"/>
</dbReference>
<dbReference type="AlphaFoldDB" id="A0A212J6X1"/>
<evidence type="ECO:0000313" key="9">
    <source>
        <dbReference type="EMBL" id="SBV95199.1"/>
    </source>
</evidence>
<feature type="domain" description="PTS EIIA type-4" evidence="8">
    <location>
        <begin position="11"/>
        <end position="132"/>
    </location>
</feature>
<dbReference type="Gene3D" id="3.40.50.510">
    <property type="entry name" value="Phosphotransferase system, mannose-type IIA component"/>
    <property type="match status" value="1"/>
</dbReference>
<dbReference type="InterPro" id="IPR004701">
    <property type="entry name" value="PTS_EIIA_man-typ"/>
</dbReference>
<protein>
    <submittedName>
        <fullName evidence="9">PTS system fructose subfamily IIA component</fullName>
    </submittedName>
</protein>
<dbReference type="GO" id="GO:0009401">
    <property type="term" value="P:phosphoenolpyruvate-dependent sugar phosphotransferase system"/>
    <property type="evidence" value="ECO:0007669"/>
    <property type="project" value="UniProtKB-KW"/>
</dbReference>
<dbReference type="EMBL" id="FLUQ01000001">
    <property type="protein sequence ID" value="SBV95199.1"/>
    <property type="molecule type" value="Genomic_DNA"/>
</dbReference>